<keyword evidence="4 8" id="KW-0812">Transmembrane</keyword>
<dbReference type="InterPro" id="IPR050487">
    <property type="entry name" value="FtsQ_DivIB"/>
</dbReference>
<keyword evidence="2" id="KW-1003">Cell membrane</keyword>
<dbReference type="Proteomes" id="UP000233534">
    <property type="component" value="Chromosome"/>
</dbReference>
<dbReference type="InterPro" id="IPR034746">
    <property type="entry name" value="POTRA"/>
</dbReference>
<comment type="subcellular location">
    <subcellularLocation>
        <location evidence="1">Membrane</location>
    </subcellularLocation>
</comment>
<dbReference type="GO" id="GO:0051301">
    <property type="term" value="P:cell division"/>
    <property type="evidence" value="ECO:0007669"/>
    <property type="project" value="UniProtKB-KW"/>
</dbReference>
<evidence type="ECO:0000256" key="3">
    <source>
        <dbReference type="ARBA" id="ARBA00022618"/>
    </source>
</evidence>
<dbReference type="RefSeq" id="WP_101302022.1">
    <property type="nucleotide sequence ID" value="NZ_CP025197.1"/>
</dbReference>
<protein>
    <submittedName>
        <fullName evidence="10">Cell division protein DivIB</fullName>
    </submittedName>
</protein>
<dbReference type="KEGG" id="hsc:HVS_10500"/>
<keyword evidence="6 8" id="KW-0472">Membrane</keyword>
<sequence length="277" mass="31793">MKREEIYTKKKKQKNRRIIKRLFIIILLAALLVGVALSPLFYINSIEVYGNKHYNSIEIINASNVVYGANWFRELVKTSDIKGLFTFRSTKSEESILDRCSYVKDVAVRMFYPGRVKITITEREPAAVVPYINTSLVIDNEGFVVDAGDEKHWENLPIIEGLDVNGYSLGKMISADNIKGIDAFNKIFDVINFTQRKSSGESFTNKLDEYICEVDVSDLDNVLILLDWRVKVNLGAYNQLDEYKIMLLKEIFFNNIDENEKGYLDLTTGENPTFIPE</sequence>
<evidence type="ECO:0000259" key="9">
    <source>
        <dbReference type="PROSITE" id="PS51779"/>
    </source>
</evidence>
<accession>A0A2K9EFJ1</accession>
<keyword evidence="11" id="KW-1185">Reference proteome</keyword>
<proteinExistence type="predicted"/>
<organism evidence="10 11">
    <name type="scientific">Acetivibrio saccincola</name>
    <dbReference type="NCBI Taxonomy" id="1677857"/>
    <lineage>
        <taxon>Bacteria</taxon>
        <taxon>Bacillati</taxon>
        <taxon>Bacillota</taxon>
        <taxon>Clostridia</taxon>
        <taxon>Eubacteriales</taxon>
        <taxon>Oscillospiraceae</taxon>
        <taxon>Acetivibrio</taxon>
    </lineage>
</organism>
<evidence type="ECO:0000256" key="2">
    <source>
        <dbReference type="ARBA" id="ARBA00022475"/>
    </source>
</evidence>
<evidence type="ECO:0000256" key="7">
    <source>
        <dbReference type="ARBA" id="ARBA00023306"/>
    </source>
</evidence>
<keyword evidence="5 8" id="KW-1133">Transmembrane helix</keyword>
<keyword evidence="3 10" id="KW-0132">Cell division</keyword>
<evidence type="ECO:0000313" key="10">
    <source>
        <dbReference type="EMBL" id="AUG57995.1"/>
    </source>
</evidence>
<dbReference type="PANTHER" id="PTHR37820:SF1">
    <property type="entry name" value="CELL DIVISION PROTEIN FTSQ"/>
    <property type="match status" value="1"/>
</dbReference>
<evidence type="ECO:0000256" key="8">
    <source>
        <dbReference type="SAM" id="Phobius"/>
    </source>
</evidence>
<dbReference type="AlphaFoldDB" id="A0A2K9EFJ1"/>
<evidence type="ECO:0000256" key="5">
    <source>
        <dbReference type="ARBA" id="ARBA00022989"/>
    </source>
</evidence>
<dbReference type="EMBL" id="CP025197">
    <property type="protein sequence ID" value="AUG57995.1"/>
    <property type="molecule type" value="Genomic_DNA"/>
</dbReference>
<evidence type="ECO:0000256" key="4">
    <source>
        <dbReference type="ARBA" id="ARBA00022692"/>
    </source>
</evidence>
<name>A0A2K9EFJ1_9FIRM</name>
<dbReference type="PANTHER" id="PTHR37820">
    <property type="entry name" value="CELL DIVISION PROTEIN DIVIB"/>
    <property type="match status" value="1"/>
</dbReference>
<gene>
    <name evidence="10" type="primary">divIB</name>
    <name evidence="10" type="ORF">HVS_10500</name>
</gene>
<dbReference type="GO" id="GO:0005886">
    <property type="term" value="C:plasma membrane"/>
    <property type="evidence" value="ECO:0007669"/>
    <property type="project" value="TreeGrafter"/>
</dbReference>
<evidence type="ECO:0000313" key="11">
    <source>
        <dbReference type="Proteomes" id="UP000233534"/>
    </source>
</evidence>
<keyword evidence="7" id="KW-0131">Cell cycle</keyword>
<feature type="domain" description="POTRA" evidence="9">
    <location>
        <begin position="41"/>
        <end position="123"/>
    </location>
</feature>
<evidence type="ECO:0000256" key="1">
    <source>
        <dbReference type="ARBA" id="ARBA00004370"/>
    </source>
</evidence>
<reference evidence="10 11" key="1">
    <citation type="submission" date="2017-12" db="EMBL/GenBank/DDBJ databases">
        <title>Complete genome sequence of Herbivorax saccincola GGR1, a novel Cellulosome-producing hydrolytic bacterium in a thermophilic biogas plant, established by Illumina and Nanopore MinION sequencing.</title>
        <authorList>
            <person name="Pechtl A."/>
            <person name="Ruckert C."/>
            <person name="Koeck D.E."/>
            <person name="Maus I."/>
            <person name="Winkler A."/>
            <person name="Kalinowski J."/>
            <person name="Puhler A."/>
            <person name="Schwarz W.W."/>
            <person name="Zverlov V.V."/>
            <person name="Schluter A."/>
            <person name="Liebl W."/>
        </authorList>
    </citation>
    <scope>NUCLEOTIDE SEQUENCE [LARGE SCALE GENOMIC DNA]</scope>
    <source>
        <strain evidence="11">SR1</strain>
    </source>
</reference>
<evidence type="ECO:0000256" key="6">
    <source>
        <dbReference type="ARBA" id="ARBA00023136"/>
    </source>
</evidence>
<dbReference type="PROSITE" id="PS51779">
    <property type="entry name" value="POTRA"/>
    <property type="match status" value="1"/>
</dbReference>
<feature type="transmembrane region" description="Helical" evidence="8">
    <location>
        <begin position="21"/>
        <end position="43"/>
    </location>
</feature>